<dbReference type="Proteomes" id="UP001060345">
    <property type="component" value="Chromosome"/>
</dbReference>
<reference evidence="1" key="5">
    <citation type="submission" date="2024-01" db="EMBL/GenBank/DDBJ databases">
        <authorList>
            <person name="Macesic N."/>
        </authorList>
    </citation>
    <scope>NUCLEOTIDE SEQUENCE</scope>
    <source>
        <strain evidence="1">CPO078</strain>
    </source>
</reference>
<reference evidence="2 4" key="2">
    <citation type="submission" date="2018-01" db="EMBL/GenBank/DDBJ databases">
        <title>Genomic study of Klebsiella pneumoniae.</title>
        <authorList>
            <person name="Yang Y."/>
            <person name="Bicalho R."/>
        </authorList>
    </citation>
    <scope>NUCLEOTIDE SEQUENCE [LARGE SCALE GENOMIC DNA]</scope>
    <source>
        <strain evidence="2 4">A2</strain>
    </source>
</reference>
<protein>
    <submittedName>
        <fullName evidence="2">Uncharacterized protein</fullName>
    </submittedName>
</protein>
<reference evidence="1" key="4">
    <citation type="journal article" date="2023" name="Nat. Commun.">
        <title>Genomic dissection of endemic carbapenem resistance reveals metallo-beta-lactamase dissemination through clonal, plasmid and integron transfer.</title>
        <authorList>
            <person name="Macesic N."/>
            <person name="Hawkey J."/>
            <person name="Vezina B."/>
            <person name="Wisniewski J.A."/>
            <person name="Cottingham H."/>
            <person name="Blakeway L.V."/>
            <person name="Harshegyi T."/>
            <person name="Pragastis K."/>
            <person name="Badoordeen G.Z."/>
            <person name="Dennison A."/>
            <person name="Spelman D.W."/>
            <person name="Jenney A.W.J."/>
            <person name="Peleg A.Y."/>
        </authorList>
    </citation>
    <scope>NUCLEOTIDE SEQUENCE</scope>
    <source>
        <strain evidence="1">CPO078</strain>
    </source>
</reference>
<dbReference type="EMBL" id="CP102103">
    <property type="protein sequence ID" value="UWZ71614.1"/>
    <property type="molecule type" value="Genomic_DNA"/>
</dbReference>
<dbReference type="GeneID" id="66560091"/>
<proteinExistence type="predicted"/>
<evidence type="ECO:0000313" key="1">
    <source>
        <dbReference type="EMBL" id="MEC6051918.1"/>
    </source>
</evidence>
<accession>A0A2J4Y4U0</accession>
<dbReference type="RefSeq" id="WP_048263564.1">
    <property type="nucleotide sequence ID" value="NZ_AP022547.1"/>
</dbReference>
<name>A0A2J4Y4U0_9ENTR</name>
<sequence>MKHYSYLIFLFFLNGCFYKRVPVPDTISLVNYPTQLKDANDQNKKEYAAAWEDFILASNRCRLIHNNYEIGYKNAEQAKLILGGLGGVAGLTGAVLATSGSAVVVGAIAAGVSGLASMTLGNAEKGPLGTSYYLSQKEGIARQIQQASVEALNSEDPKKIYGIASRLAASCLSSEIK</sequence>
<dbReference type="EMBL" id="PIET01001977">
    <property type="protein sequence ID" value="PLM45814.1"/>
    <property type="molecule type" value="Genomic_DNA"/>
</dbReference>
<dbReference type="EMBL" id="JARTTH020000001">
    <property type="protein sequence ID" value="MEC6051918.1"/>
    <property type="molecule type" value="Genomic_DNA"/>
</dbReference>
<dbReference type="Proteomes" id="UP000234661">
    <property type="component" value="Unassembled WGS sequence"/>
</dbReference>
<gene>
    <name evidence="2" type="ORF">CWM85_36075</name>
    <name evidence="3" type="ORF">NP224_15215</name>
    <name evidence="1" type="ORF">QAB24_015565</name>
</gene>
<reference evidence="2 4" key="1">
    <citation type="submission" date="2017-11" db="EMBL/GenBank/DDBJ databases">
        <authorList>
            <person name="Han C.G."/>
        </authorList>
    </citation>
    <scope>NUCLEOTIDE SEQUENCE [LARGE SCALE GENOMIC DNA]</scope>
    <source>
        <strain evidence="2 4">A2</strain>
    </source>
</reference>
<organism evidence="2 4">
    <name type="scientific">Klebsiella michiganensis</name>
    <dbReference type="NCBI Taxonomy" id="1134687"/>
    <lineage>
        <taxon>Bacteria</taxon>
        <taxon>Pseudomonadati</taxon>
        <taxon>Pseudomonadota</taxon>
        <taxon>Gammaproteobacteria</taxon>
        <taxon>Enterobacterales</taxon>
        <taxon>Enterobacteriaceae</taxon>
        <taxon>Klebsiella/Raoultella group</taxon>
        <taxon>Klebsiella</taxon>
    </lineage>
</organism>
<reference evidence="3" key="3">
    <citation type="submission" date="2022-08" db="EMBL/GenBank/DDBJ databases">
        <title>Genomic characterization and comparative genomic analysis of a strain of klebsiella michiganensis carrying blaKPC-2 isolated from the blood of children with very preterm bloodstream infection.</title>
        <authorList>
            <person name="Zhang N."/>
        </authorList>
    </citation>
    <scope>NUCLEOTIDE SEQUENCE</scope>
    <source>
        <strain evidence="3">BSI-KPN166</strain>
    </source>
</reference>
<dbReference type="Proteomes" id="UP001175817">
    <property type="component" value="Unassembled WGS sequence"/>
</dbReference>
<dbReference type="AlphaFoldDB" id="A0A2J4Y4U0"/>
<evidence type="ECO:0000313" key="3">
    <source>
        <dbReference type="EMBL" id="UWZ71614.1"/>
    </source>
</evidence>
<evidence type="ECO:0000313" key="2">
    <source>
        <dbReference type="EMBL" id="PLM45814.1"/>
    </source>
</evidence>
<evidence type="ECO:0000313" key="4">
    <source>
        <dbReference type="Proteomes" id="UP000234661"/>
    </source>
</evidence>